<reference evidence="4" key="1">
    <citation type="journal article" date="2015" name="PLoS Genet.">
        <title>Genome Sequence and Transcriptome Analyses of Chrysochromulina tobin: Metabolic Tools for Enhanced Algal Fitness in the Prominent Order Prymnesiales (Haptophyceae).</title>
        <authorList>
            <person name="Hovde B.T."/>
            <person name="Deodato C.R."/>
            <person name="Hunsperger H.M."/>
            <person name="Ryken S.A."/>
            <person name="Yost W."/>
            <person name="Jha R.K."/>
            <person name="Patterson J."/>
            <person name="Monnat R.J. Jr."/>
            <person name="Barlow S.B."/>
            <person name="Starkenburg S.R."/>
            <person name="Cattolico R.A."/>
        </authorList>
    </citation>
    <scope>NUCLEOTIDE SEQUENCE</scope>
    <source>
        <strain evidence="4">CCMP291</strain>
    </source>
</reference>
<protein>
    <submittedName>
        <fullName evidence="3">Epoxide hydrolase</fullName>
    </submittedName>
</protein>
<dbReference type="GO" id="GO:0016787">
    <property type="term" value="F:hydrolase activity"/>
    <property type="evidence" value="ECO:0007669"/>
    <property type="project" value="UniProtKB-KW"/>
</dbReference>
<dbReference type="Proteomes" id="UP000037460">
    <property type="component" value="Unassembled WGS sequence"/>
</dbReference>
<dbReference type="EMBL" id="JWZX01002973">
    <property type="protein sequence ID" value="KOO25448.1"/>
    <property type="molecule type" value="Genomic_DNA"/>
</dbReference>
<organism evidence="3 4">
    <name type="scientific">Chrysochromulina tobinii</name>
    <dbReference type="NCBI Taxonomy" id="1460289"/>
    <lineage>
        <taxon>Eukaryota</taxon>
        <taxon>Haptista</taxon>
        <taxon>Haptophyta</taxon>
        <taxon>Prymnesiophyceae</taxon>
        <taxon>Prymnesiales</taxon>
        <taxon>Chrysochromulinaceae</taxon>
        <taxon>Chrysochromulina</taxon>
    </lineage>
</organism>
<accession>A0A0M0JGW1</accession>
<feature type="region of interest" description="Disordered" evidence="1">
    <location>
        <begin position="308"/>
        <end position="370"/>
    </location>
</feature>
<feature type="compositionally biased region" description="Basic and acidic residues" evidence="1">
    <location>
        <begin position="555"/>
        <end position="565"/>
    </location>
</feature>
<proteinExistence type="predicted"/>
<evidence type="ECO:0000256" key="1">
    <source>
        <dbReference type="SAM" id="MobiDB-lite"/>
    </source>
</evidence>
<sequence length="594" mass="63952">MRSAFAPGITCIQLFPYQDRDLFFDCAVVNTTASPKGNVYFMHGNDGPYSKGMWSLMMQTLAGRGYNTLACDQRGYSPGASPYNVSDYNYDYLAQDLFALVDCHFGAGTEFHVVAHDQGSRVAFHSIAVSSARSRFASYTTLSIPHTDVFSDELFGPNQNPTQAINFQYLWALTLPGESVKAYNASIYHSLCTAYGYTAPEACQTAIWWYTGAVESGALGMPPLTDDWGPIDLGIPVSYVKEHTPYPLEGSPQRVKVGLVTEFPILYICGEHDTADVCNDQARNGSAELIANFSYMRVPGRVRLCAAEDGAADEEEEEKASTDEERAATTAPAPSADEAQRAERAAGLQATEEPSTGTHGNEDEDEDEEEDLNAVAAMMLDEESALQRASTARLAVLRACPLFAEEGTAAAEFDSLLGDAIGLQELVAEYLADLDALPVRRPSRAVDPSQALAAMLPPASSVVQLTHTADLAGAAVFALLAGLQGAFHVCAAPLTMQRLFDGLSRRKEWERIVLPASAHDGANSGSAHYSTDKLEAAGYRLLHPRLLHDGAPTDEDLRGVVRRTPETAGAGSGPVSSSRDNSRDHAPDVPPEHD</sequence>
<dbReference type="InterPro" id="IPR000073">
    <property type="entry name" value="AB_hydrolase_1"/>
</dbReference>
<comment type="caution">
    <text evidence="3">The sequence shown here is derived from an EMBL/GenBank/DDBJ whole genome shotgun (WGS) entry which is preliminary data.</text>
</comment>
<dbReference type="OrthoDB" id="408373at2759"/>
<dbReference type="AlphaFoldDB" id="A0A0M0JGW1"/>
<gene>
    <name evidence="3" type="ORF">Ctob_010408</name>
</gene>
<dbReference type="InterPro" id="IPR029058">
    <property type="entry name" value="AB_hydrolase_fold"/>
</dbReference>
<feature type="compositionally biased region" description="Basic and acidic residues" evidence="1">
    <location>
        <begin position="580"/>
        <end position="594"/>
    </location>
</feature>
<evidence type="ECO:0000259" key="2">
    <source>
        <dbReference type="Pfam" id="PF00561"/>
    </source>
</evidence>
<dbReference type="Gene3D" id="3.40.50.1820">
    <property type="entry name" value="alpha/beta hydrolase"/>
    <property type="match status" value="1"/>
</dbReference>
<keyword evidence="4" id="KW-1185">Reference proteome</keyword>
<dbReference type="SUPFAM" id="SSF53474">
    <property type="entry name" value="alpha/beta-Hydrolases"/>
    <property type="match status" value="1"/>
</dbReference>
<name>A0A0M0JGW1_9EUKA</name>
<evidence type="ECO:0000313" key="3">
    <source>
        <dbReference type="EMBL" id="KOO25448.1"/>
    </source>
</evidence>
<feature type="domain" description="AB hydrolase-1" evidence="2">
    <location>
        <begin position="39"/>
        <end position="161"/>
    </location>
</feature>
<keyword evidence="3" id="KW-0378">Hydrolase</keyword>
<evidence type="ECO:0000313" key="4">
    <source>
        <dbReference type="Proteomes" id="UP000037460"/>
    </source>
</evidence>
<feature type="region of interest" description="Disordered" evidence="1">
    <location>
        <begin position="547"/>
        <end position="594"/>
    </location>
</feature>
<dbReference type="Pfam" id="PF00561">
    <property type="entry name" value="Abhydrolase_1"/>
    <property type="match status" value="1"/>
</dbReference>